<organism evidence="3 4">
    <name type="scientific">Metabacillus flavus</name>
    <dbReference type="NCBI Taxonomy" id="2823519"/>
    <lineage>
        <taxon>Bacteria</taxon>
        <taxon>Bacillati</taxon>
        <taxon>Bacillota</taxon>
        <taxon>Bacilli</taxon>
        <taxon>Bacillales</taxon>
        <taxon>Bacillaceae</taxon>
        <taxon>Metabacillus</taxon>
    </lineage>
</organism>
<keyword evidence="1" id="KW-0472">Membrane</keyword>
<name>A0ABS5LCS2_9BACI</name>
<dbReference type="InterPro" id="IPR025007">
    <property type="entry name" value="DUF3899"/>
</dbReference>
<feature type="transmembrane region" description="Helical" evidence="1">
    <location>
        <begin position="89"/>
        <end position="116"/>
    </location>
</feature>
<feature type="domain" description="DUF3899" evidence="2">
    <location>
        <begin position="32"/>
        <end position="111"/>
    </location>
</feature>
<feature type="transmembrane region" description="Helical" evidence="1">
    <location>
        <begin position="5"/>
        <end position="23"/>
    </location>
</feature>
<evidence type="ECO:0000256" key="1">
    <source>
        <dbReference type="SAM" id="Phobius"/>
    </source>
</evidence>
<evidence type="ECO:0000259" key="2">
    <source>
        <dbReference type="Pfam" id="PF13038"/>
    </source>
</evidence>
<comment type="caution">
    <text evidence="3">The sequence shown here is derived from an EMBL/GenBank/DDBJ whole genome shotgun (WGS) entry which is preliminary data.</text>
</comment>
<feature type="transmembrane region" description="Helical" evidence="1">
    <location>
        <begin position="35"/>
        <end position="57"/>
    </location>
</feature>
<dbReference type="RefSeq" id="WP_211557120.1">
    <property type="nucleotide sequence ID" value="NZ_JAGVRK010000001.1"/>
</dbReference>
<keyword evidence="1" id="KW-0812">Transmembrane</keyword>
<keyword evidence="1" id="KW-1133">Transmembrane helix</keyword>
<keyword evidence="4" id="KW-1185">Reference proteome</keyword>
<sequence>MKKSVFIFLGGLAISLIGCFLYYRELTLLGFINSSFIVGGFLLFASLFGTVAQSGFFDAATYGMRRTFKINGKDMDKEEAQSMRPFSELVSFSVSPLLFASLALLGLMMIGLGLYYV</sequence>
<reference evidence="3 4" key="1">
    <citation type="submission" date="2021-04" db="EMBL/GenBank/DDBJ databases">
        <title>Metabacillus sp. strain KIGAM252 whole genome sequence.</title>
        <authorList>
            <person name="Seo M.-J."/>
            <person name="Cho E.-S."/>
            <person name="Hwang C.Y."/>
            <person name="Yoon D.J."/>
        </authorList>
    </citation>
    <scope>NUCLEOTIDE SEQUENCE [LARGE SCALE GENOMIC DNA]</scope>
    <source>
        <strain evidence="3 4">KIGAM252</strain>
    </source>
</reference>
<dbReference type="PROSITE" id="PS51257">
    <property type="entry name" value="PROKAR_LIPOPROTEIN"/>
    <property type="match status" value="1"/>
</dbReference>
<dbReference type="Proteomes" id="UP000682403">
    <property type="component" value="Unassembled WGS sequence"/>
</dbReference>
<gene>
    <name evidence="3" type="ORF">J9317_06350</name>
</gene>
<evidence type="ECO:0000313" key="3">
    <source>
        <dbReference type="EMBL" id="MBS2968378.1"/>
    </source>
</evidence>
<protein>
    <submittedName>
        <fullName evidence="3">DUF3899 domain-containing protein</fullName>
    </submittedName>
</protein>
<accession>A0ABS5LCS2</accession>
<evidence type="ECO:0000313" key="4">
    <source>
        <dbReference type="Proteomes" id="UP000682403"/>
    </source>
</evidence>
<proteinExistence type="predicted"/>
<dbReference type="Pfam" id="PF13038">
    <property type="entry name" value="DUF3899"/>
    <property type="match status" value="1"/>
</dbReference>
<dbReference type="EMBL" id="JAGVRK010000001">
    <property type="protein sequence ID" value="MBS2968378.1"/>
    <property type="molecule type" value="Genomic_DNA"/>
</dbReference>